<comment type="caution">
    <text evidence="5">The sequence shown here is derived from an EMBL/GenBank/DDBJ whole genome shotgun (WGS) entry which is preliminary data.</text>
</comment>
<keyword evidence="6" id="KW-1185">Reference proteome</keyword>
<evidence type="ECO:0000259" key="4">
    <source>
        <dbReference type="Pfam" id="PF00248"/>
    </source>
</evidence>
<dbReference type="SUPFAM" id="SSF51430">
    <property type="entry name" value="NAD(P)-linked oxidoreductase"/>
    <property type="match status" value="1"/>
</dbReference>
<reference evidence="5 6" key="1">
    <citation type="journal article" date="2014" name="Genome Announc.">
        <title>Draft genome sequence of the pathogenic fungus Scedosporium apiospermum.</title>
        <authorList>
            <person name="Vandeputte P."/>
            <person name="Ghamrawi S."/>
            <person name="Rechenmann M."/>
            <person name="Iltis A."/>
            <person name="Giraud S."/>
            <person name="Fleury M."/>
            <person name="Thornton C."/>
            <person name="Delhaes L."/>
            <person name="Meyer W."/>
            <person name="Papon N."/>
            <person name="Bouchara J.P."/>
        </authorList>
    </citation>
    <scope>NUCLEOTIDE SEQUENCE [LARGE SCALE GENOMIC DNA]</scope>
    <source>
        <strain evidence="5 6">IHEM 14462</strain>
    </source>
</reference>
<keyword evidence="1" id="KW-0521">NADP</keyword>
<dbReference type="HOGENOM" id="CLU_023205_2_2_1"/>
<evidence type="ECO:0000256" key="1">
    <source>
        <dbReference type="ARBA" id="ARBA00022857"/>
    </source>
</evidence>
<feature type="domain" description="NADP-dependent oxidoreductase" evidence="4">
    <location>
        <begin position="30"/>
        <end position="328"/>
    </location>
</feature>
<dbReference type="AlphaFoldDB" id="A0A084G7G9"/>
<dbReference type="RefSeq" id="XP_016643080.1">
    <property type="nucleotide sequence ID" value="XM_016787201.1"/>
</dbReference>
<organism evidence="5 6">
    <name type="scientific">Pseudallescheria apiosperma</name>
    <name type="common">Scedosporium apiospermum</name>
    <dbReference type="NCBI Taxonomy" id="563466"/>
    <lineage>
        <taxon>Eukaryota</taxon>
        <taxon>Fungi</taxon>
        <taxon>Dikarya</taxon>
        <taxon>Ascomycota</taxon>
        <taxon>Pezizomycotina</taxon>
        <taxon>Sordariomycetes</taxon>
        <taxon>Hypocreomycetidae</taxon>
        <taxon>Microascales</taxon>
        <taxon>Microascaceae</taxon>
        <taxon>Scedosporium</taxon>
    </lineage>
</organism>
<keyword evidence="2 5" id="KW-0560">Oxidoreductase</keyword>
<dbReference type="GO" id="GO:0047681">
    <property type="term" value="F:aryl-alcohol dehydrogenase (NADP+) activity"/>
    <property type="evidence" value="ECO:0007669"/>
    <property type="project" value="UniProtKB-EC"/>
</dbReference>
<evidence type="ECO:0000256" key="2">
    <source>
        <dbReference type="ARBA" id="ARBA00023002"/>
    </source>
</evidence>
<dbReference type="InterPro" id="IPR036812">
    <property type="entry name" value="NAD(P)_OxRdtase_dom_sf"/>
</dbReference>
<comment type="similarity">
    <text evidence="3">Belongs to the aldo/keto reductase family. Aldo/keto reductase 2 subfamily.</text>
</comment>
<dbReference type="Pfam" id="PF00248">
    <property type="entry name" value="Aldo_ket_red"/>
    <property type="match status" value="1"/>
</dbReference>
<dbReference type="Proteomes" id="UP000028545">
    <property type="component" value="Unassembled WGS sequence"/>
</dbReference>
<proteinExistence type="inferred from homology"/>
<dbReference type="OMA" id="DEGMAIH"/>
<dbReference type="KEGG" id="sapo:SAPIO_CDS4721"/>
<dbReference type="InterPro" id="IPR023210">
    <property type="entry name" value="NADP_OxRdtase_dom"/>
</dbReference>
<dbReference type="PANTHER" id="PTHR43364:SF7">
    <property type="entry name" value="NADP-DEPENDENT OXIDOREDUCTASE DOMAIN-CONTAINING PROTEIN-RELATED"/>
    <property type="match status" value="1"/>
</dbReference>
<dbReference type="PANTHER" id="PTHR43364">
    <property type="entry name" value="NADH-SPECIFIC METHYLGLYOXAL REDUCTASE-RELATED"/>
    <property type="match status" value="1"/>
</dbReference>
<accession>A0A084G7G9</accession>
<evidence type="ECO:0000256" key="3">
    <source>
        <dbReference type="ARBA" id="ARBA00038157"/>
    </source>
</evidence>
<gene>
    <name evidence="5" type="ORF">SAPIO_CDS4721</name>
</gene>
<protein>
    <submittedName>
        <fullName evidence="5">Aryl-alcohol dehydrogenase [NADP(+)]</fullName>
        <ecNumber evidence="5">1.1.1.91</ecNumber>
    </submittedName>
</protein>
<dbReference type="OrthoDB" id="48988at2759"/>
<dbReference type="EMBL" id="JOWA01000094">
    <property type="protein sequence ID" value="KEZ43281.1"/>
    <property type="molecule type" value="Genomic_DNA"/>
</dbReference>
<dbReference type="EC" id="1.1.1.91" evidence="5"/>
<dbReference type="VEuPathDB" id="FungiDB:SAPIO_CDS4721"/>
<name>A0A084G7G9_PSEDA</name>
<dbReference type="InterPro" id="IPR050523">
    <property type="entry name" value="AKR_Detox_Biosynth"/>
</dbReference>
<evidence type="ECO:0000313" key="5">
    <source>
        <dbReference type="EMBL" id="KEZ43281.1"/>
    </source>
</evidence>
<sequence>MAAFPSPPPPKSALGRHRLLAPNASVRVSPLCLGGMSLGDKWGGFLGECTKERAFELLDTFYDLGGNFIDTANNYHNGQSERWIGEWLRETGRRQEMVIATKYTASPRMGESGQGSNFGGAGSKSMHIAIRESLERLQTDYVDLYFVHVYDFATGIPELMQSLNHLVQQGKVLYLGISDTPAWVVVKANAYARQHGLRPFSVYQGHYSVQLRDLERDVIPMCRDEGMAVHAWGVLGRGYFSTPGSDEKKEGGRNTAIGRTGREERVCEVLNNVAQRHGVPLTSVALAYALQKTPQMFPIIGGRKVEHLKANIEALTLELTPEDIKEIETGYEFDVGFPHNFTNPDRFAALGPEHMGVLRWLGYFDYVAQPQAIKPHKGDLGAQWKAP</sequence>
<evidence type="ECO:0000313" key="6">
    <source>
        <dbReference type="Proteomes" id="UP000028545"/>
    </source>
</evidence>
<dbReference type="Gene3D" id="3.20.20.100">
    <property type="entry name" value="NADP-dependent oxidoreductase domain"/>
    <property type="match status" value="1"/>
</dbReference>
<dbReference type="GeneID" id="27723793"/>